<name>A0ABW0VQS8_9ACTN</name>
<dbReference type="Pfam" id="PF02518">
    <property type="entry name" value="HATPase_c"/>
    <property type="match status" value="1"/>
</dbReference>
<dbReference type="Gene3D" id="1.20.5.1930">
    <property type="match status" value="1"/>
</dbReference>
<feature type="transmembrane region" description="Helical" evidence="5">
    <location>
        <begin position="21"/>
        <end position="42"/>
    </location>
</feature>
<proteinExistence type="predicted"/>
<keyword evidence="9" id="KW-1185">Reference proteome</keyword>
<evidence type="ECO:0000259" key="6">
    <source>
        <dbReference type="Pfam" id="PF02518"/>
    </source>
</evidence>
<protein>
    <submittedName>
        <fullName evidence="8">Sensor histidine kinase</fullName>
    </submittedName>
</protein>
<feature type="domain" description="Histidine kinase/HSP90-like ATPase" evidence="6">
    <location>
        <begin position="321"/>
        <end position="420"/>
    </location>
</feature>
<dbReference type="EMBL" id="JBHSOC010000103">
    <property type="protein sequence ID" value="MFC5646525.1"/>
    <property type="molecule type" value="Genomic_DNA"/>
</dbReference>
<feature type="compositionally biased region" description="Low complexity" evidence="4">
    <location>
        <begin position="369"/>
        <end position="380"/>
    </location>
</feature>
<dbReference type="Proteomes" id="UP001596066">
    <property type="component" value="Unassembled WGS sequence"/>
</dbReference>
<dbReference type="InterPro" id="IPR050482">
    <property type="entry name" value="Sensor_HK_TwoCompSys"/>
</dbReference>
<evidence type="ECO:0000256" key="5">
    <source>
        <dbReference type="SAM" id="Phobius"/>
    </source>
</evidence>
<evidence type="ECO:0000259" key="7">
    <source>
        <dbReference type="Pfam" id="PF07730"/>
    </source>
</evidence>
<feature type="region of interest" description="Disordered" evidence="4">
    <location>
        <begin position="365"/>
        <end position="385"/>
    </location>
</feature>
<gene>
    <name evidence="8" type="ORF">ACFPZF_34945</name>
</gene>
<keyword evidence="2 8" id="KW-0418">Kinase</keyword>
<evidence type="ECO:0000256" key="1">
    <source>
        <dbReference type="ARBA" id="ARBA00022679"/>
    </source>
</evidence>
<dbReference type="Pfam" id="PF07730">
    <property type="entry name" value="HisKA_3"/>
    <property type="match status" value="1"/>
</dbReference>
<evidence type="ECO:0000256" key="4">
    <source>
        <dbReference type="SAM" id="MobiDB-lite"/>
    </source>
</evidence>
<feature type="domain" description="Signal transduction histidine kinase subgroup 3 dimerisation and phosphoacceptor" evidence="7">
    <location>
        <begin position="217"/>
        <end position="284"/>
    </location>
</feature>
<feature type="transmembrane region" description="Helical" evidence="5">
    <location>
        <begin position="121"/>
        <end position="139"/>
    </location>
</feature>
<dbReference type="InterPro" id="IPR011712">
    <property type="entry name" value="Sig_transdc_His_kin_sub3_dim/P"/>
</dbReference>
<comment type="caution">
    <text evidence="8">The sequence shown here is derived from an EMBL/GenBank/DDBJ whole genome shotgun (WGS) entry which is preliminary data.</text>
</comment>
<dbReference type="PANTHER" id="PTHR24421">
    <property type="entry name" value="NITRATE/NITRITE SENSOR PROTEIN NARX-RELATED"/>
    <property type="match status" value="1"/>
</dbReference>
<reference evidence="9" key="1">
    <citation type="journal article" date="2019" name="Int. J. Syst. Evol. Microbiol.">
        <title>The Global Catalogue of Microorganisms (GCM) 10K type strain sequencing project: providing services to taxonomists for standard genome sequencing and annotation.</title>
        <authorList>
            <consortium name="The Broad Institute Genomics Platform"/>
            <consortium name="The Broad Institute Genome Sequencing Center for Infectious Disease"/>
            <person name="Wu L."/>
            <person name="Ma J."/>
        </authorList>
    </citation>
    <scope>NUCLEOTIDE SEQUENCE [LARGE SCALE GENOMIC DNA]</scope>
    <source>
        <strain evidence="9">CGMCC 4.1622</strain>
    </source>
</reference>
<dbReference type="PANTHER" id="PTHR24421:SF63">
    <property type="entry name" value="SENSOR HISTIDINE KINASE DESK"/>
    <property type="match status" value="1"/>
</dbReference>
<dbReference type="InterPro" id="IPR036890">
    <property type="entry name" value="HATPase_C_sf"/>
</dbReference>
<evidence type="ECO:0000256" key="2">
    <source>
        <dbReference type="ARBA" id="ARBA00022777"/>
    </source>
</evidence>
<keyword evidence="5" id="KW-0812">Transmembrane</keyword>
<accession>A0ABW0VQS8</accession>
<keyword evidence="1" id="KW-0808">Transferase</keyword>
<keyword evidence="3" id="KW-0902">Two-component regulatory system</keyword>
<feature type="transmembrane region" description="Helical" evidence="5">
    <location>
        <begin position="90"/>
        <end position="109"/>
    </location>
</feature>
<dbReference type="CDD" id="cd16917">
    <property type="entry name" value="HATPase_UhpB-NarQ-NarX-like"/>
    <property type="match status" value="1"/>
</dbReference>
<dbReference type="InterPro" id="IPR003594">
    <property type="entry name" value="HATPase_dom"/>
</dbReference>
<keyword evidence="5" id="KW-0472">Membrane</keyword>
<evidence type="ECO:0000313" key="9">
    <source>
        <dbReference type="Proteomes" id="UP001596066"/>
    </source>
</evidence>
<keyword evidence="5" id="KW-1133">Transmembrane helix</keyword>
<dbReference type="GO" id="GO:0016301">
    <property type="term" value="F:kinase activity"/>
    <property type="evidence" value="ECO:0007669"/>
    <property type="project" value="UniProtKB-KW"/>
</dbReference>
<dbReference type="RefSeq" id="WP_346140433.1">
    <property type="nucleotide sequence ID" value="NZ_BAAAUA010000001.1"/>
</dbReference>
<evidence type="ECO:0000256" key="3">
    <source>
        <dbReference type="ARBA" id="ARBA00023012"/>
    </source>
</evidence>
<sequence>MDVARPVRRWRATGKPQRTELLVRWSLYSVAVAQPLVTLSLLGGLVGRNEISPLAVRVAVFGSVLAAAANVALFRVTLPAYLGRRARPTGWICAAGALALAVGTATLVVGPHPGPDGPAAFSPGVLTVTVSFWLASASLGLAPARAAATGLAGLALTAVPLLVAGLSPFAVLGLLIGSALGALLGGVTYRSSAWMARVVWELDAARETQARLAVAEERLRFSRDLHDVLGRNLTTIALKSELAVQLARRGRPEAADQMTEVQRIAQESHREVREVVRGYRSADLQAEVTGARAVLRAADVACELAFTTDPAALPVTVQSVLGWVVREAATNVLRHSEAARCAIRLRTADGAVVLEVENDGVRAVPAQRGADPTGTDPTGADPGGSGLAGLRERLCAYGGALDVPAADPGTFKVTATLPLALPPALPAPEVPTR</sequence>
<dbReference type="SUPFAM" id="SSF55874">
    <property type="entry name" value="ATPase domain of HSP90 chaperone/DNA topoisomerase II/histidine kinase"/>
    <property type="match status" value="1"/>
</dbReference>
<evidence type="ECO:0000313" key="8">
    <source>
        <dbReference type="EMBL" id="MFC5646525.1"/>
    </source>
</evidence>
<feature type="transmembrane region" description="Helical" evidence="5">
    <location>
        <begin position="54"/>
        <end position="78"/>
    </location>
</feature>
<organism evidence="8 9">
    <name type="scientific">Kitasatospora cinereorecta</name>
    <dbReference type="NCBI Taxonomy" id="285560"/>
    <lineage>
        <taxon>Bacteria</taxon>
        <taxon>Bacillati</taxon>
        <taxon>Actinomycetota</taxon>
        <taxon>Actinomycetes</taxon>
        <taxon>Kitasatosporales</taxon>
        <taxon>Streptomycetaceae</taxon>
        <taxon>Kitasatospora</taxon>
    </lineage>
</organism>
<dbReference type="Gene3D" id="3.30.565.10">
    <property type="entry name" value="Histidine kinase-like ATPase, C-terminal domain"/>
    <property type="match status" value="1"/>
</dbReference>